<keyword evidence="2" id="KW-1185">Reference proteome</keyword>
<dbReference type="Proteomes" id="UP001162131">
    <property type="component" value="Unassembled WGS sequence"/>
</dbReference>
<proteinExistence type="predicted"/>
<protein>
    <submittedName>
        <fullName evidence="1">Uncharacterized protein</fullName>
    </submittedName>
</protein>
<organism evidence="1 2">
    <name type="scientific">Blepharisma stoltei</name>
    <dbReference type="NCBI Taxonomy" id="1481888"/>
    <lineage>
        <taxon>Eukaryota</taxon>
        <taxon>Sar</taxon>
        <taxon>Alveolata</taxon>
        <taxon>Ciliophora</taxon>
        <taxon>Postciliodesmatophora</taxon>
        <taxon>Heterotrichea</taxon>
        <taxon>Heterotrichida</taxon>
        <taxon>Blepharismidae</taxon>
        <taxon>Blepharisma</taxon>
    </lineage>
</organism>
<dbReference type="EMBL" id="CAJZBQ010000014">
    <property type="protein sequence ID" value="CAG9315515.1"/>
    <property type="molecule type" value="Genomic_DNA"/>
</dbReference>
<evidence type="ECO:0000313" key="1">
    <source>
        <dbReference type="EMBL" id="CAG9315515.1"/>
    </source>
</evidence>
<reference evidence="1" key="1">
    <citation type="submission" date="2021-09" db="EMBL/GenBank/DDBJ databases">
        <authorList>
            <consortium name="AG Swart"/>
            <person name="Singh M."/>
            <person name="Singh A."/>
            <person name="Seah K."/>
            <person name="Emmerich C."/>
        </authorList>
    </citation>
    <scope>NUCLEOTIDE SEQUENCE</scope>
    <source>
        <strain evidence="1">ATCC30299</strain>
    </source>
</reference>
<evidence type="ECO:0000313" key="2">
    <source>
        <dbReference type="Proteomes" id="UP001162131"/>
    </source>
</evidence>
<gene>
    <name evidence="1" type="ORF">BSTOLATCC_MIC14270</name>
</gene>
<sequence>MLSTFQPTPDTEGNGYTVLVHNITAQRDYLNLSPEELRYKQVGNRIFANKPQFQAPQVHTFWNFPVFRQPEINNLRFIPQATGTAIRRPRFSYNWTCLK</sequence>
<accession>A0AAU9IL41</accession>
<name>A0AAU9IL41_9CILI</name>
<comment type="caution">
    <text evidence="1">The sequence shown here is derived from an EMBL/GenBank/DDBJ whole genome shotgun (WGS) entry which is preliminary data.</text>
</comment>
<dbReference type="AlphaFoldDB" id="A0AAU9IL41"/>